<dbReference type="Proteomes" id="UP000473325">
    <property type="component" value="Unassembled WGS sequence"/>
</dbReference>
<organism evidence="3 4">
    <name type="scientific">Nocardioides flavescens</name>
    <dbReference type="NCBI Taxonomy" id="2691959"/>
    <lineage>
        <taxon>Bacteria</taxon>
        <taxon>Bacillati</taxon>
        <taxon>Actinomycetota</taxon>
        <taxon>Actinomycetes</taxon>
        <taxon>Propionibacteriales</taxon>
        <taxon>Nocardioidaceae</taxon>
        <taxon>Nocardioides</taxon>
    </lineage>
</organism>
<comment type="caution">
    <text evidence="3">The sequence shown here is derived from an EMBL/GenBank/DDBJ whole genome shotgun (WGS) entry which is preliminary data.</text>
</comment>
<keyword evidence="2" id="KW-0732">Signal</keyword>
<dbReference type="EMBL" id="WUEK01000020">
    <property type="protein sequence ID" value="MXG92184.1"/>
    <property type="molecule type" value="Genomic_DNA"/>
</dbReference>
<feature type="signal peptide" evidence="2">
    <location>
        <begin position="1"/>
        <end position="19"/>
    </location>
</feature>
<keyword evidence="4" id="KW-1185">Reference proteome</keyword>
<dbReference type="AlphaFoldDB" id="A0A6L7F4T1"/>
<reference evidence="3 4" key="1">
    <citation type="submission" date="2019-12" db="EMBL/GenBank/DDBJ databases">
        <authorList>
            <person name="Kun Z."/>
        </authorList>
    </citation>
    <scope>NUCLEOTIDE SEQUENCE [LARGE SCALE GENOMIC DNA]</scope>
    <source>
        <strain evidence="3 4">YIM 123512</strain>
    </source>
</reference>
<evidence type="ECO:0000256" key="1">
    <source>
        <dbReference type="SAM" id="MobiDB-lite"/>
    </source>
</evidence>
<evidence type="ECO:0000313" key="3">
    <source>
        <dbReference type="EMBL" id="MXG92184.1"/>
    </source>
</evidence>
<dbReference type="RefSeq" id="WP_160880126.1">
    <property type="nucleotide sequence ID" value="NZ_WUEK01000020.1"/>
</dbReference>
<gene>
    <name evidence="3" type="ORF">GRQ65_21800</name>
</gene>
<proteinExistence type="predicted"/>
<name>A0A6L7F4T1_9ACTN</name>
<feature type="chain" id="PRO_5038568457" evidence="2">
    <location>
        <begin position="20"/>
        <end position="135"/>
    </location>
</feature>
<evidence type="ECO:0000313" key="4">
    <source>
        <dbReference type="Proteomes" id="UP000473325"/>
    </source>
</evidence>
<accession>A0A6L7F4T1</accession>
<evidence type="ECO:0000256" key="2">
    <source>
        <dbReference type="SAM" id="SignalP"/>
    </source>
</evidence>
<protein>
    <submittedName>
        <fullName evidence="3">Uncharacterized protein</fullName>
    </submittedName>
</protein>
<feature type="region of interest" description="Disordered" evidence="1">
    <location>
        <begin position="29"/>
        <end position="57"/>
    </location>
</feature>
<sequence length="135" mass="14078">MTLSTSSTLAALSTAAVLAASTLALGGTAAASDDDRGVERTGSCSGSARWELKAHEDDGGIEVEGEVDSDRTGEAWSWRLVQNGVRVDRGTATTAGRSGSFDVERRVADRAGTDSFTFRAKNKTTGEVCKTTLAF</sequence>